<evidence type="ECO:0000256" key="2">
    <source>
        <dbReference type="SAM" id="Phobius"/>
    </source>
</evidence>
<dbReference type="Pfam" id="PF04654">
    <property type="entry name" value="DUF599"/>
    <property type="match status" value="1"/>
</dbReference>
<keyword evidence="2" id="KW-0812">Transmembrane</keyword>
<keyword evidence="4" id="KW-1185">Reference proteome</keyword>
<gene>
    <name evidence="3" type="ORF">HU200_066829</name>
</gene>
<feature type="region of interest" description="Disordered" evidence="1">
    <location>
        <begin position="106"/>
        <end position="135"/>
    </location>
</feature>
<feature type="region of interest" description="Disordered" evidence="1">
    <location>
        <begin position="152"/>
        <end position="207"/>
    </location>
</feature>
<dbReference type="InterPro" id="IPR006747">
    <property type="entry name" value="DUF599"/>
</dbReference>
<dbReference type="PANTHER" id="PTHR31168:SF17">
    <property type="entry name" value="OS09G0327000 PROTEIN"/>
    <property type="match status" value="1"/>
</dbReference>
<dbReference type="Proteomes" id="UP000636709">
    <property type="component" value="Unassembled WGS sequence"/>
</dbReference>
<proteinExistence type="predicted"/>
<dbReference type="OrthoDB" id="665451at2759"/>
<dbReference type="Gramene" id="Dexi2A01G0015210.1">
    <property type="protein sequence ID" value="Dexi2A01G0015210.1:cds"/>
    <property type="gene ID" value="Dexi2A01G0015210"/>
</dbReference>
<dbReference type="EMBL" id="JACEFO010003185">
    <property type="protein sequence ID" value="KAF8643479.1"/>
    <property type="molecule type" value="Genomic_DNA"/>
</dbReference>
<keyword evidence="2" id="KW-1133">Transmembrane helix</keyword>
<feature type="compositionally biased region" description="Low complexity" evidence="1">
    <location>
        <begin position="113"/>
        <end position="132"/>
    </location>
</feature>
<accession>A0A835A177</accession>
<evidence type="ECO:0000256" key="1">
    <source>
        <dbReference type="SAM" id="MobiDB-lite"/>
    </source>
</evidence>
<organism evidence="3 4">
    <name type="scientific">Digitaria exilis</name>
    <dbReference type="NCBI Taxonomy" id="1010633"/>
    <lineage>
        <taxon>Eukaryota</taxon>
        <taxon>Viridiplantae</taxon>
        <taxon>Streptophyta</taxon>
        <taxon>Embryophyta</taxon>
        <taxon>Tracheophyta</taxon>
        <taxon>Spermatophyta</taxon>
        <taxon>Magnoliopsida</taxon>
        <taxon>Liliopsida</taxon>
        <taxon>Poales</taxon>
        <taxon>Poaceae</taxon>
        <taxon>PACMAD clade</taxon>
        <taxon>Panicoideae</taxon>
        <taxon>Panicodae</taxon>
        <taxon>Paniceae</taxon>
        <taxon>Anthephorinae</taxon>
        <taxon>Digitaria</taxon>
    </lineage>
</organism>
<dbReference type="AlphaFoldDB" id="A0A835A177"/>
<evidence type="ECO:0000313" key="4">
    <source>
        <dbReference type="Proteomes" id="UP000636709"/>
    </source>
</evidence>
<dbReference type="PANTHER" id="PTHR31168">
    <property type="entry name" value="OS02G0292800 PROTEIN"/>
    <property type="match status" value="1"/>
</dbReference>
<evidence type="ECO:0000313" key="3">
    <source>
        <dbReference type="EMBL" id="KAF8643479.1"/>
    </source>
</evidence>
<reference evidence="3" key="1">
    <citation type="submission" date="2020-07" db="EMBL/GenBank/DDBJ databases">
        <title>Genome sequence and genetic diversity analysis of an under-domesticated orphan crop, white fonio (Digitaria exilis).</title>
        <authorList>
            <person name="Bennetzen J.L."/>
            <person name="Chen S."/>
            <person name="Ma X."/>
            <person name="Wang X."/>
            <person name="Yssel A.E.J."/>
            <person name="Chaluvadi S.R."/>
            <person name="Johnson M."/>
            <person name="Gangashetty P."/>
            <person name="Hamidou F."/>
            <person name="Sanogo M.D."/>
            <person name="Zwaenepoel A."/>
            <person name="Wallace J."/>
            <person name="Van De Peer Y."/>
            <person name="Van Deynze A."/>
        </authorList>
    </citation>
    <scope>NUCLEOTIDE SEQUENCE</scope>
    <source>
        <tissue evidence="3">Leaves</tissue>
    </source>
</reference>
<name>A0A835A177_9POAL</name>
<protein>
    <submittedName>
        <fullName evidence="3">Uncharacterized protein</fullName>
    </submittedName>
</protein>
<comment type="caution">
    <text evidence="3">The sequence shown here is derived from an EMBL/GenBank/DDBJ whole genome shotgun (WGS) entry which is preliminary data.</text>
</comment>
<keyword evidence="2" id="KW-0472">Membrane</keyword>
<sequence length="223" mass="23593">MMLGKSSMDLVLVPCALALMVSYHLLLLYRILRRPNTTVIGYENHSKLAWVQRMAQTTEPAEAALALSVISDGISASTTLASLCIALASLIGAWVSSRESATVSSDAPASTCSARCSGAAASGPRAPGALPRHSAVRVGRVGTGGYARLLRAHRRPALPSRQQLRAATPPPVHSENGKQGSVPDDGETGRRRHSQVDELRSLSSSQSSSFFCSRKCVKSNEIA</sequence>
<feature type="transmembrane region" description="Helical" evidence="2">
    <location>
        <begin position="12"/>
        <end position="32"/>
    </location>
</feature>